<dbReference type="RefSeq" id="WP_150627485.1">
    <property type="nucleotide sequence ID" value="NZ_CABPSQ010000014.1"/>
</dbReference>
<evidence type="ECO:0008006" key="3">
    <source>
        <dbReference type="Google" id="ProtNLM"/>
    </source>
</evidence>
<sequence>MEYKTVYQTDEHGRFLYPTTANELYLSPGEYNVPYGAVEIEPPVAVTGKVPKWTEGVWKLVEDNRGKTLYVAHSGDQYSLGSVIEIDGESVTYHGDGPIPAWLTETPAVVTTPPSSDE</sequence>
<dbReference type="EMBL" id="CABPSQ010000014">
    <property type="protein sequence ID" value="VVE74801.1"/>
    <property type="molecule type" value="Genomic_DNA"/>
</dbReference>
<dbReference type="AlphaFoldDB" id="A0A5E5ALZ2"/>
<reference evidence="1 2" key="1">
    <citation type="submission" date="2019-08" db="EMBL/GenBank/DDBJ databases">
        <authorList>
            <person name="Peeters C."/>
        </authorList>
    </citation>
    <scope>NUCLEOTIDE SEQUENCE [LARGE SCALE GENOMIC DNA]</scope>
    <source>
        <strain evidence="1 2">LMG 31118</strain>
    </source>
</reference>
<evidence type="ECO:0000313" key="1">
    <source>
        <dbReference type="EMBL" id="VVE74801.1"/>
    </source>
</evidence>
<name>A0A5E5ALZ2_9BURK</name>
<evidence type="ECO:0000313" key="2">
    <source>
        <dbReference type="Proteomes" id="UP000414136"/>
    </source>
</evidence>
<protein>
    <recommendedName>
        <fullName evidence="3">Phage tail protein</fullName>
    </recommendedName>
</protein>
<gene>
    <name evidence="1" type="ORF">PCA31118_04847</name>
</gene>
<proteinExistence type="predicted"/>
<keyword evidence="2" id="KW-1185">Reference proteome</keyword>
<accession>A0A5E5ALZ2</accession>
<dbReference type="Proteomes" id="UP000414136">
    <property type="component" value="Unassembled WGS sequence"/>
</dbReference>
<organism evidence="1 2">
    <name type="scientific">Pandoraea captiosa</name>
    <dbReference type="NCBI Taxonomy" id="2508302"/>
    <lineage>
        <taxon>Bacteria</taxon>
        <taxon>Pseudomonadati</taxon>
        <taxon>Pseudomonadota</taxon>
        <taxon>Betaproteobacteria</taxon>
        <taxon>Burkholderiales</taxon>
        <taxon>Burkholderiaceae</taxon>
        <taxon>Pandoraea</taxon>
    </lineage>
</organism>
<dbReference type="OrthoDB" id="8657139at2"/>